<evidence type="ECO:0000313" key="3">
    <source>
        <dbReference type="EMBL" id="WZB89121.1"/>
    </source>
</evidence>
<evidence type="ECO:0000256" key="2">
    <source>
        <dbReference type="SAM" id="SignalP"/>
    </source>
</evidence>
<keyword evidence="4" id="KW-1185">Reference proteome</keyword>
<dbReference type="RefSeq" id="WP_353932025.1">
    <property type="nucleotide sequence ID" value="NZ_CP150886.1"/>
</dbReference>
<feature type="region of interest" description="Disordered" evidence="1">
    <location>
        <begin position="27"/>
        <end position="46"/>
    </location>
</feature>
<feature type="chain" id="PRO_5047039406" evidence="2">
    <location>
        <begin position="27"/>
        <end position="158"/>
    </location>
</feature>
<organism evidence="3 4">
    <name type="scientific">Okeanomitos corallinicola TIOX110</name>
    <dbReference type="NCBI Taxonomy" id="3133117"/>
    <lineage>
        <taxon>Bacteria</taxon>
        <taxon>Bacillati</taxon>
        <taxon>Cyanobacteriota</taxon>
        <taxon>Cyanophyceae</taxon>
        <taxon>Nostocales</taxon>
        <taxon>Aphanizomenonaceae</taxon>
        <taxon>Okeanomitos</taxon>
    </lineage>
</organism>
<gene>
    <name evidence="3" type="ORF">WJM97_05430</name>
</gene>
<dbReference type="PANTHER" id="PTHR38102:SF1">
    <property type="entry name" value="PERIPLASMIC CHAPERONE SPY"/>
    <property type="match status" value="1"/>
</dbReference>
<dbReference type="EMBL" id="CP150886">
    <property type="protein sequence ID" value="WZB89121.1"/>
    <property type="molecule type" value="Genomic_DNA"/>
</dbReference>
<feature type="compositionally biased region" description="Basic and acidic residues" evidence="1">
    <location>
        <begin position="35"/>
        <end position="45"/>
    </location>
</feature>
<proteinExistence type="predicted"/>
<sequence>MKVKTLSLIAAAFAVTLTATPFIAQAQEASPSRQPGKEYRQKGGWEKLGLTEAQKNKIMEIRGNARAEMQKVFTTEQKEQLRAMMQERRNEVSQGRKRGWKKNAFAELNLTEAQKTKMQEIKESSKQQMEAVLTPAQLKQLQEMKQNRELRRQQRNNK</sequence>
<accession>A0ABZ2UUR1</accession>
<name>A0ABZ2UUR1_9CYAN</name>
<evidence type="ECO:0000313" key="4">
    <source>
        <dbReference type="Proteomes" id="UP001483337"/>
    </source>
</evidence>
<dbReference type="InterPro" id="IPR052211">
    <property type="entry name" value="Cpx_auxiliary_protein"/>
</dbReference>
<feature type="region of interest" description="Disordered" evidence="1">
    <location>
        <begin position="116"/>
        <end position="135"/>
    </location>
</feature>
<keyword evidence="2" id="KW-0732">Signal</keyword>
<feature type="signal peptide" evidence="2">
    <location>
        <begin position="1"/>
        <end position="26"/>
    </location>
</feature>
<feature type="compositionally biased region" description="Basic and acidic residues" evidence="1">
    <location>
        <begin position="116"/>
        <end position="125"/>
    </location>
</feature>
<dbReference type="PANTHER" id="PTHR38102">
    <property type="entry name" value="PERIPLASMIC CHAPERONE SPY"/>
    <property type="match status" value="1"/>
</dbReference>
<evidence type="ECO:0000256" key="1">
    <source>
        <dbReference type="SAM" id="MobiDB-lite"/>
    </source>
</evidence>
<protein>
    <submittedName>
        <fullName evidence="3">P pilus assembly/Cpx signaling pathway, periplasmic inhibitor/zinc-resistance associated protein</fullName>
    </submittedName>
</protein>
<reference evidence="3 4" key="1">
    <citation type="submission" date="2024-04" db="EMBL/GenBank/DDBJ databases">
        <title>Okeanomitos corallinicola gen. &amp; sp. nov. (Nostocales, Cyanobacteria), a new toxic marine heterocyst-forming cyanobacterium from a coral reef.</title>
        <authorList>
            <person name="Li H."/>
            <person name="Li R."/>
            <person name="Kang J."/>
            <person name="Hii K.S."/>
            <person name="Mohamed H.F."/>
            <person name="Xu X."/>
            <person name="Luo Z."/>
        </authorList>
    </citation>
    <scope>NUCLEOTIDE SEQUENCE [LARGE SCALE GENOMIC DNA]</scope>
    <source>
        <strain evidence="3 4">TIOX110</strain>
    </source>
</reference>
<dbReference type="Proteomes" id="UP001483337">
    <property type="component" value="Chromosome"/>
</dbReference>